<sequence>MSDEPENIVLAYLRRLDAKVDTVIQKQDETILRVPRIEAGLARVRQDQGSDAEYVAQLRAEVDRLGKEVDRIDRRLDLTDA</sequence>
<evidence type="ECO:0000313" key="2">
    <source>
        <dbReference type="Proteomes" id="UP000199412"/>
    </source>
</evidence>
<evidence type="ECO:0000313" key="1">
    <source>
        <dbReference type="EMBL" id="SDE47088.1"/>
    </source>
</evidence>
<reference evidence="1 2" key="1">
    <citation type="submission" date="2016-10" db="EMBL/GenBank/DDBJ databases">
        <authorList>
            <person name="de Groot N.N."/>
        </authorList>
    </citation>
    <scope>NUCLEOTIDE SEQUENCE [LARGE SCALE GENOMIC DNA]</scope>
    <source>
        <strain evidence="1 2">ATCC 700224</strain>
    </source>
</reference>
<dbReference type="RefSeq" id="WP_092785991.1">
    <property type="nucleotide sequence ID" value="NZ_FNAP01000007.1"/>
</dbReference>
<gene>
    <name evidence="1" type="ORF">SAMN05421720_10754</name>
</gene>
<organism evidence="1 2">
    <name type="scientific">Rhodospira trueperi</name>
    <dbReference type="NCBI Taxonomy" id="69960"/>
    <lineage>
        <taxon>Bacteria</taxon>
        <taxon>Pseudomonadati</taxon>
        <taxon>Pseudomonadota</taxon>
        <taxon>Alphaproteobacteria</taxon>
        <taxon>Rhodospirillales</taxon>
        <taxon>Rhodospirillaceae</taxon>
        <taxon>Rhodospira</taxon>
    </lineage>
</organism>
<dbReference type="OrthoDB" id="7282689at2"/>
<accession>A0A1G7D633</accession>
<proteinExistence type="predicted"/>
<dbReference type="Proteomes" id="UP000199412">
    <property type="component" value="Unassembled WGS sequence"/>
</dbReference>
<keyword evidence="2" id="KW-1185">Reference proteome</keyword>
<dbReference type="STRING" id="69960.SAMN05421720_10754"/>
<dbReference type="EMBL" id="FNAP01000007">
    <property type="protein sequence ID" value="SDE47088.1"/>
    <property type="molecule type" value="Genomic_DNA"/>
</dbReference>
<protein>
    <submittedName>
        <fullName evidence="1">Uncharacterized protein</fullName>
    </submittedName>
</protein>
<dbReference type="AlphaFoldDB" id="A0A1G7D633"/>
<name>A0A1G7D633_9PROT</name>